<reference evidence="4 5" key="1">
    <citation type="submission" date="2006-03" db="EMBL/GenBank/DDBJ databases">
        <authorList>
            <person name="Bartlett D.H."/>
            <person name="Valle G."/>
            <person name="Lauro F.M."/>
            <person name="Vezzi A."/>
            <person name="Simonato F."/>
            <person name="Eloe E."/>
            <person name="Vitulo N."/>
            <person name="Stratton T.K."/>
            <person name="D'angelo M."/>
            <person name="Ferriera S."/>
            <person name="Johnson J."/>
            <person name="Kravitz S."/>
            <person name="Beeson K."/>
            <person name="Sutton G."/>
            <person name="Rogers Y."/>
            <person name="Friedman R."/>
            <person name="Frazier M."/>
            <person name="Venter J.C."/>
        </authorList>
    </citation>
    <scope>NUCLEOTIDE SEQUENCE [LARGE SCALE GENOMIC DNA]</scope>
    <source>
        <strain evidence="4 5">3TCK</strain>
    </source>
</reference>
<evidence type="ECO:0000256" key="1">
    <source>
        <dbReference type="ARBA" id="ARBA00022729"/>
    </source>
</evidence>
<sequence length="793" mass="89645">MMSAINRIYSLQQSKHSWAVLSRLNQSKSQSSTRQTLSPLLLGLVILFSTFTIHAEDQPQSQPTVNTQASSSLTYVGTDVCIDCHENEYKEWQGSDHDMAMRHADTESVLGNFNNAELVSNGKTNRFFKKGTDYWANIADAGGKFNDYKISYTFGFKPLQQYMVEFEDGRIQLIPFAWDSRPKADGGQRWFNLYPDMKKTDEFFWTNTGQNWNFMCADCHSTNLKKNYDKATDTYNTSWFEINVGCEACHGAASEHMAWTEKQNTTTLHTGFDRDLGLAVKEWVYQEGKTTLQPKSITPTDQIKVCAQCHSRRMQLNEDANHVKDKFLDRYMLSMITPELYEDNGQIFDEDYVLGSFLQSKMHDKGVVCSNCHNPHTTELKIPKEAVCNQCHIASEYTAEKHTFHEAGTDGAQCTSCHMPQTMYMQVDPRRDHSWQVPRPDLSKNIGTPNVCTSCHEDKDTGWADKQVGKWFPNSPYRNKAHFANAFYAADLGYQNAGDSLSYIAQDIKQSDIIRASALQRLERYPSRNSVVALARAVKNDNEMIRLGAVQGSAPYPFSQRWQIIEKLLTDSVLAVRAEAAGALASSWQEMTPVQREKLTAPLQDYIDIQNFNADRGFGRTNLGNIYLAQGLYEQAEKEYLGAISVEPNFANSYANLADLYRGQGRDKDTITTLQQGMKAQPNSALLPYSAGLAMFRQKNQSETIRYLQLATEIDANNPQYWYVYGLAVESNNVSEAGKSLEKAYNLSGNPQHLFALCDLQVRYKSPSASVCISQLEKIAPPEAVKQLKAKMK</sequence>
<feature type="domain" description="Cytochrome c-552/4" evidence="3">
    <location>
        <begin position="80"/>
        <end position="107"/>
    </location>
</feature>
<feature type="domain" description="Cytochrome c-552/4" evidence="3">
    <location>
        <begin position="213"/>
        <end position="251"/>
    </location>
</feature>
<dbReference type="Pfam" id="PF13435">
    <property type="entry name" value="Cytochrome_C554"/>
    <property type="match status" value="2"/>
</dbReference>
<evidence type="ECO:0000313" key="5">
    <source>
        <dbReference type="Proteomes" id="UP000003789"/>
    </source>
</evidence>
<accession>Q1Z9I1</accession>
<dbReference type="InterPro" id="IPR011990">
    <property type="entry name" value="TPR-like_helical_dom_sf"/>
</dbReference>
<evidence type="ECO:0000259" key="3">
    <source>
        <dbReference type="Pfam" id="PF13435"/>
    </source>
</evidence>
<dbReference type="SUPFAM" id="SSF48695">
    <property type="entry name" value="Multiheme cytochromes"/>
    <property type="match status" value="1"/>
</dbReference>
<dbReference type="SUPFAM" id="SSF48452">
    <property type="entry name" value="TPR-like"/>
    <property type="match status" value="1"/>
</dbReference>
<proteinExistence type="predicted"/>
<gene>
    <name evidence="4" type="ORF">P3TCK_05771</name>
</gene>
<protein>
    <submittedName>
        <fullName evidence="4">Tetratricopeptide repeat family protein</fullName>
    </submittedName>
</protein>
<dbReference type="Proteomes" id="UP000003789">
    <property type="component" value="Unassembled WGS sequence"/>
</dbReference>
<organism evidence="4 5">
    <name type="scientific">Photobacterium profundum 3TCK</name>
    <dbReference type="NCBI Taxonomy" id="314280"/>
    <lineage>
        <taxon>Bacteria</taxon>
        <taxon>Pseudomonadati</taxon>
        <taxon>Pseudomonadota</taxon>
        <taxon>Gammaproteobacteria</taxon>
        <taxon>Vibrionales</taxon>
        <taxon>Vibrionaceae</taxon>
        <taxon>Photobacterium</taxon>
    </lineage>
</organism>
<name>Q1Z9I1_9GAMM</name>
<evidence type="ECO:0000313" key="4">
    <source>
        <dbReference type="EMBL" id="EAS45861.1"/>
    </source>
</evidence>
<dbReference type="Gene3D" id="1.10.1130.10">
    <property type="entry name" value="Flavocytochrome C3, Chain A"/>
    <property type="match status" value="2"/>
</dbReference>
<dbReference type="PANTHER" id="PTHR35038">
    <property type="entry name" value="DISSIMILATORY SULFITE REDUCTASE SIRA"/>
    <property type="match status" value="1"/>
</dbReference>
<dbReference type="Gene3D" id="1.25.40.10">
    <property type="entry name" value="Tetratricopeptide repeat domain"/>
    <property type="match status" value="1"/>
</dbReference>
<dbReference type="PROSITE" id="PS50005">
    <property type="entry name" value="TPR"/>
    <property type="match status" value="1"/>
</dbReference>
<dbReference type="Pfam" id="PF13181">
    <property type="entry name" value="TPR_8"/>
    <property type="match status" value="1"/>
</dbReference>
<keyword evidence="2" id="KW-0802">TPR repeat</keyword>
<feature type="repeat" description="TPR" evidence="2">
    <location>
        <begin position="617"/>
        <end position="650"/>
    </location>
</feature>
<dbReference type="AlphaFoldDB" id="Q1Z9I1"/>
<dbReference type="InterPro" id="IPR051829">
    <property type="entry name" value="Multiheme_Cytochr_ET"/>
</dbReference>
<dbReference type="RefSeq" id="WP_006229171.1">
    <property type="nucleotide sequence ID" value="NZ_CH724134.1"/>
</dbReference>
<dbReference type="HOGENOM" id="CLU_013154_0_0_6"/>
<dbReference type="SMART" id="SM00028">
    <property type="entry name" value="TPR"/>
    <property type="match status" value="3"/>
</dbReference>
<dbReference type="EMBL" id="AAPH01000001">
    <property type="protein sequence ID" value="EAS45861.1"/>
    <property type="molecule type" value="Genomic_DNA"/>
</dbReference>
<dbReference type="InterPro" id="IPR019734">
    <property type="entry name" value="TPR_rpt"/>
</dbReference>
<comment type="caution">
    <text evidence="4">The sequence shown here is derived from an EMBL/GenBank/DDBJ whole genome shotgun (WGS) entry which is preliminary data.</text>
</comment>
<keyword evidence="1" id="KW-0732">Signal</keyword>
<dbReference type="InterPro" id="IPR023155">
    <property type="entry name" value="Cyt_c-552/4"/>
</dbReference>
<dbReference type="InterPro" id="IPR036280">
    <property type="entry name" value="Multihaem_cyt_sf"/>
</dbReference>
<dbReference type="PANTHER" id="PTHR35038:SF8">
    <property type="entry name" value="C-TYPE POLYHEME CYTOCHROME OMCC"/>
    <property type="match status" value="1"/>
</dbReference>
<evidence type="ECO:0000256" key="2">
    <source>
        <dbReference type="PROSITE-ProRule" id="PRU00339"/>
    </source>
</evidence>